<keyword evidence="5" id="KW-1185">Reference proteome</keyword>
<dbReference type="EMBL" id="CAJOBA010056829">
    <property type="protein sequence ID" value="CAF4295453.1"/>
    <property type="molecule type" value="Genomic_DNA"/>
</dbReference>
<sequence length="75" mass="8092">MVMLLTLLASVNGRNLATSDHDDDLDLLERILIRKRESCACGMNCPGNVKCPHASACGYYGPGVGWKCTGSTNYN</sequence>
<reference evidence="2" key="1">
    <citation type="submission" date="2021-02" db="EMBL/GenBank/DDBJ databases">
        <authorList>
            <person name="Nowell W R."/>
        </authorList>
    </citation>
    <scope>NUCLEOTIDE SEQUENCE</scope>
</reference>
<dbReference type="EMBL" id="CAJOBC010100563">
    <property type="protein sequence ID" value="CAF4468051.1"/>
    <property type="molecule type" value="Genomic_DNA"/>
</dbReference>
<accession>A0A816ACW0</accession>
<dbReference type="Proteomes" id="UP000682733">
    <property type="component" value="Unassembled WGS sequence"/>
</dbReference>
<dbReference type="EMBL" id="CAJNOQ010034329">
    <property type="protein sequence ID" value="CAF1594399.1"/>
    <property type="molecule type" value="Genomic_DNA"/>
</dbReference>
<dbReference type="Proteomes" id="UP000677228">
    <property type="component" value="Unassembled WGS sequence"/>
</dbReference>
<name>A0A816ACW0_9BILA</name>
<evidence type="ECO:0000313" key="4">
    <source>
        <dbReference type="EMBL" id="CAF4468051.1"/>
    </source>
</evidence>
<protein>
    <submittedName>
        <fullName evidence="2">Uncharacterized protein</fullName>
    </submittedName>
</protein>
<dbReference type="Proteomes" id="UP000681722">
    <property type="component" value="Unassembled WGS sequence"/>
</dbReference>
<dbReference type="EMBL" id="CAJNOK010034785">
    <property type="protein sequence ID" value="CAF1507375.1"/>
    <property type="molecule type" value="Genomic_DNA"/>
</dbReference>
<evidence type="ECO:0000313" key="5">
    <source>
        <dbReference type="Proteomes" id="UP000663829"/>
    </source>
</evidence>
<gene>
    <name evidence="2" type="ORF">GPM918_LOCUS41976</name>
    <name evidence="1" type="ORF">OVA965_LOCUS37214</name>
    <name evidence="4" type="ORF">SRO942_LOCUS43124</name>
    <name evidence="3" type="ORF">TMI583_LOCUS38276</name>
</gene>
<proteinExistence type="predicted"/>
<comment type="caution">
    <text evidence="2">The sequence shown here is derived from an EMBL/GenBank/DDBJ whole genome shotgun (WGS) entry which is preliminary data.</text>
</comment>
<dbReference type="AlphaFoldDB" id="A0A816ACW0"/>
<evidence type="ECO:0000313" key="1">
    <source>
        <dbReference type="EMBL" id="CAF1507375.1"/>
    </source>
</evidence>
<dbReference type="Proteomes" id="UP000663829">
    <property type="component" value="Unassembled WGS sequence"/>
</dbReference>
<evidence type="ECO:0000313" key="3">
    <source>
        <dbReference type="EMBL" id="CAF4295453.1"/>
    </source>
</evidence>
<organism evidence="2 5">
    <name type="scientific">Didymodactylos carnosus</name>
    <dbReference type="NCBI Taxonomy" id="1234261"/>
    <lineage>
        <taxon>Eukaryota</taxon>
        <taxon>Metazoa</taxon>
        <taxon>Spiralia</taxon>
        <taxon>Gnathifera</taxon>
        <taxon>Rotifera</taxon>
        <taxon>Eurotatoria</taxon>
        <taxon>Bdelloidea</taxon>
        <taxon>Philodinida</taxon>
        <taxon>Philodinidae</taxon>
        <taxon>Didymodactylos</taxon>
    </lineage>
</organism>
<evidence type="ECO:0000313" key="2">
    <source>
        <dbReference type="EMBL" id="CAF1594399.1"/>
    </source>
</evidence>